<dbReference type="Pfam" id="PF02517">
    <property type="entry name" value="Rce1-like"/>
    <property type="match status" value="1"/>
</dbReference>
<feature type="transmembrane region" description="Helical" evidence="1">
    <location>
        <begin position="115"/>
        <end position="138"/>
    </location>
</feature>
<keyword evidence="1" id="KW-0812">Transmembrane</keyword>
<keyword evidence="1" id="KW-0472">Membrane</keyword>
<evidence type="ECO:0000313" key="3">
    <source>
        <dbReference type="EMBL" id="CRL43568.1"/>
    </source>
</evidence>
<dbReference type="GO" id="GO:0004175">
    <property type="term" value="F:endopeptidase activity"/>
    <property type="evidence" value="ECO:0007669"/>
    <property type="project" value="UniProtKB-ARBA"/>
</dbReference>
<reference evidence="4" key="1">
    <citation type="submission" date="2015-05" db="EMBL/GenBank/DDBJ databases">
        <authorList>
            <consortium name="Pathogen Informatics"/>
        </authorList>
    </citation>
    <scope>NUCLEOTIDE SEQUENCE [LARGE SCALE GENOMIC DNA]</scope>
    <source>
        <strain evidence="4">L1-83</strain>
    </source>
</reference>
<feature type="transmembrane region" description="Helical" evidence="1">
    <location>
        <begin position="12"/>
        <end position="32"/>
    </location>
</feature>
<dbReference type="InterPro" id="IPR003675">
    <property type="entry name" value="Rce1/LyrA-like_dom"/>
</dbReference>
<dbReference type="GO" id="GO:0080120">
    <property type="term" value="P:CAAX-box protein maturation"/>
    <property type="evidence" value="ECO:0007669"/>
    <property type="project" value="UniProtKB-ARBA"/>
</dbReference>
<name>A0A0M6X1A4_9FIRM</name>
<sequence length="255" mass="29111">MDNSVDRKNAIRLYLTGTIGQITVIAVIVYLLRRMGIVVDYTTVIGIIAIGIGGISSAMWGSIVTVRYRKINFKRIVIEFVNIKQPVLGYLLVFMFLSIEFCYLLMGGMLQVKNWYIPVILFVKAILFGGIEEIGWRYTFQPIIEQQHNYVFSTCVTFVFWGIWHFLYFYIEGSIQFVQVGSFLLGLLINCFILSALYYKTKSLWICVMTHALINTLSQISVGGNLMVSMICKVIIICIAIFISRGVCINNEKRN</sequence>
<dbReference type="Proteomes" id="UP000049828">
    <property type="component" value="Unassembled WGS sequence"/>
</dbReference>
<evidence type="ECO:0000313" key="4">
    <source>
        <dbReference type="Proteomes" id="UP000049828"/>
    </source>
</evidence>
<feature type="transmembrane region" description="Helical" evidence="1">
    <location>
        <begin position="150"/>
        <end position="171"/>
    </location>
</feature>
<dbReference type="EMBL" id="CVRS01000142">
    <property type="protein sequence ID" value="CRL43568.1"/>
    <property type="molecule type" value="Genomic_DNA"/>
</dbReference>
<evidence type="ECO:0000256" key="1">
    <source>
        <dbReference type="SAM" id="Phobius"/>
    </source>
</evidence>
<feature type="transmembrane region" description="Helical" evidence="1">
    <location>
        <begin position="87"/>
        <end position="109"/>
    </location>
</feature>
<feature type="transmembrane region" description="Helical" evidence="1">
    <location>
        <begin position="204"/>
        <end position="222"/>
    </location>
</feature>
<keyword evidence="4" id="KW-1185">Reference proteome</keyword>
<organism evidence="3 4">
    <name type="scientific">Roseburia inulinivorans</name>
    <dbReference type="NCBI Taxonomy" id="360807"/>
    <lineage>
        <taxon>Bacteria</taxon>
        <taxon>Bacillati</taxon>
        <taxon>Bacillota</taxon>
        <taxon>Clostridia</taxon>
        <taxon>Lachnospirales</taxon>
        <taxon>Lachnospiraceae</taxon>
        <taxon>Roseburia</taxon>
    </lineage>
</organism>
<feature type="transmembrane region" description="Helical" evidence="1">
    <location>
        <begin position="228"/>
        <end position="248"/>
    </location>
</feature>
<evidence type="ECO:0000259" key="2">
    <source>
        <dbReference type="Pfam" id="PF02517"/>
    </source>
</evidence>
<feature type="domain" description="CAAX prenyl protease 2/Lysostaphin resistance protein A-like" evidence="2">
    <location>
        <begin position="117"/>
        <end position="216"/>
    </location>
</feature>
<gene>
    <name evidence="3" type="ORF">RIL183_11681</name>
</gene>
<dbReference type="RefSeq" id="WP_197279180.1">
    <property type="nucleotide sequence ID" value="NZ_CVRS01000142.1"/>
</dbReference>
<protein>
    <recommendedName>
        <fullName evidence="2">CAAX prenyl protease 2/Lysostaphin resistance protein A-like domain-containing protein</fullName>
    </recommendedName>
</protein>
<proteinExistence type="predicted"/>
<dbReference type="AlphaFoldDB" id="A0A0M6X1A4"/>
<feature type="transmembrane region" description="Helical" evidence="1">
    <location>
        <begin position="44"/>
        <end position="66"/>
    </location>
</feature>
<feature type="transmembrane region" description="Helical" evidence="1">
    <location>
        <begin position="177"/>
        <end position="197"/>
    </location>
</feature>
<keyword evidence="1" id="KW-1133">Transmembrane helix</keyword>
<accession>A0A0M6X1A4</accession>